<dbReference type="GO" id="GO:0051604">
    <property type="term" value="P:protein maturation"/>
    <property type="evidence" value="ECO:0007669"/>
    <property type="project" value="TreeGrafter"/>
</dbReference>
<proteinExistence type="inferred from homology"/>
<dbReference type="PROSITE" id="PS01097">
    <property type="entry name" value="HUPF_HYPC"/>
    <property type="match status" value="1"/>
</dbReference>
<dbReference type="SUPFAM" id="SSF159127">
    <property type="entry name" value="HupF/HypC-like"/>
    <property type="match status" value="1"/>
</dbReference>
<name>A0A1L7CZN6_9CORY</name>
<dbReference type="RefSeq" id="WP_075692955.1">
    <property type="nucleotide sequence ID" value="NZ_CP009248.1"/>
</dbReference>
<sequence>MCLGVPARVLELTGGPMPMARADFAGEHREICVAYLPEVAVGDHVIAQNGFAVHIVDPEEAAASLAALRDLLG</sequence>
<dbReference type="GO" id="GO:0005506">
    <property type="term" value="F:iron ion binding"/>
    <property type="evidence" value="ECO:0007669"/>
    <property type="project" value="TreeGrafter"/>
</dbReference>
<protein>
    <submittedName>
        <fullName evidence="2">Hydrogenase expression protein HypE</fullName>
    </submittedName>
</protein>
<comment type="similarity">
    <text evidence="1">Belongs to the HupF/HypC family.</text>
</comment>
<evidence type="ECO:0000313" key="2">
    <source>
        <dbReference type="EMBL" id="APT91318.1"/>
    </source>
</evidence>
<evidence type="ECO:0000313" key="3">
    <source>
        <dbReference type="Proteomes" id="UP000185469"/>
    </source>
</evidence>
<evidence type="ECO:0000256" key="1">
    <source>
        <dbReference type="ARBA" id="ARBA00006018"/>
    </source>
</evidence>
<dbReference type="KEGG" id="csph:CSPHI_10265"/>
<reference evidence="2 3" key="1">
    <citation type="submission" date="2014-08" db="EMBL/GenBank/DDBJ databases">
        <title>Complete genome sequence of Corynebacterium sphenisci CECT 5990(T) (=DSM 44792(T)), isolated from healthy wild penguins.</title>
        <authorList>
            <person name="Ruckert C."/>
            <person name="Albersmeier A."/>
            <person name="Winkler A."/>
            <person name="Kalinowski J."/>
        </authorList>
    </citation>
    <scope>NUCLEOTIDE SEQUENCE [LARGE SCALE GENOMIC DNA]</scope>
    <source>
        <strain evidence="2 3">DSM 44792</strain>
    </source>
</reference>
<dbReference type="Gene3D" id="2.30.30.140">
    <property type="match status" value="1"/>
</dbReference>
<gene>
    <name evidence="2" type="ORF">CSPHI_10265</name>
</gene>
<dbReference type="PRINTS" id="PR00445">
    <property type="entry name" value="HUPFHYPC"/>
</dbReference>
<dbReference type="PANTHER" id="PTHR35177:SF2">
    <property type="entry name" value="HYDROGENASE MATURATION FACTOR HYBG"/>
    <property type="match status" value="1"/>
</dbReference>
<dbReference type="STRING" id="1437874.CSPHI_10265"/>
<dbReference type="Pfam" id="PF01455">
    <property type="entry name" value="HupF_HypC"/>
    <property type="match status" value="1"/>
</dbReference>
<dbReference type="PANTHER" id="PTHR35177">
    <property type="entry name" value="HYDROGENASE MATURATION FACTOR HYBG"/>
    <property type="match status" value="1"/>
</dbReference>
<dbReference type="NCBIfam" id="TIGR00074">
    <property type="entry name" value="hypC_hupF"/>
    <property type="match status" value="1"/>
</dbReference>
<dbReference type="AlphaFoldDB" id="A0A1L7CZN6"/>
<dbReference type="InterPro" id="IPR001109">
    <property type="entry name" value="Hydrogenase_HupF/HypC"/>
</dbReference>
<accession>A0A1L7CZN6</accession>
<organism evidence="2 3">
    <name type="scientific">Corynebacterium sphenisci DSM 44792</name>
    <dbReference type="NCBI Taxonomy" id="1437874"/>
    <lineage>
        <taxon>Bacteria</taxon>
        <taxon>Bacillati</taxon>
        <taxon>Actinomycetota</taxon>
        <taxon>Actinomycetes</taxon>
        <taxon>Mycobacteriales</taxon>
        <taxon>Corynebacteriaceae</taxon>
        <taxon>Corynebacterium</taxon>
    </lineage>
</organism>
<dbReference type="GO" id="GO:1902670">
    <property type="term" value="F:carbon dioxide binding"/>
    <property type="evidence" value="ECO:0007669"/>
    <property type="project" value="TreeGrafter"/>
</dbReference>
<dbReference type="InterPro" id="IPR019812">
    <property type="entry name" value="Hydgase_assmbl_chp_CS"/>
</dbReference>
<dbReference type="EMBL" id="CP009248">
    <property type="protein sequence ID" value="APT91318.1"/>
    <property type="molecule type" value="Genomic_DNA"/>
</dbReference>
<dbReference type="Proteomes" id="UP000185469">
    <property type="component" value="Chromosome"/>
</dbReference>
<dbReference type="OrthoDB" id="9806017at2"/>
<keyword evidence="3" id="KW-1185">Reference proteome</keyword>